<accession>A0A7C3VE59</accession>
<dbReference type="AlphaFoldDB" id="A0A7C3VE59"/>
<evidence type="ECO:0000313" key="3">
    <source>
        <dbReference type="EMBL" id="HFW33084.1"/>
    </source>
</evidence>
<evidence type="ECO:0000256" key="1">
    <source>
        <dbReference type="SAM" id="Phobius"/>
    </source>
</evidence>
<evidence type="ECO:0000313" key="2">
    <source>
        <dbReference type="EMBL" id="HET21164.1"/>
    </source>
</evidence>
<dbReference type="InterPro" id="IPR039555">
    <property type="entry name" value="TraF/TrbB"/>
</dbReference>
<dbReference type="EMBL" id="DTLB01000052">
    <property type="protein sequence ID" value="HFW33084.1"/>
    <property type="molecule type" value="Genomic_DNA"/>
</dbReference>
<dbReference type="Pfam" id="PF13728">
    <property type="entry name" value="TraF"/>
    <property type="match status" value="1"/>
</dbReference>
<protein>
    <submittedName>
        <fullName evidence="4">Thioredoxin</fullName>
    </submittedName>
</protein>
<proteinExistence type="predicted"/>
<keyword evidence="1" id="KW-1133">Transmembrane helix</keyword>
<organism evidence="4">
    <name type="scientific">Archaeoglobus fulgidus</name>
    <dbReference type="NCBI Taxonomy" id="2234"/>
    <lineage>
        <taxon>Archaea</taxon>
        <taxon>Methanobacteriati</taxon>
        <taxon>Methanobacteriota</taxon>
        <taxon>Archaeoglobi</taxon>
        <taxon>Archaeoglobales</taxon>
        <taxon>Archaeoglobaceae</taxon>
        <taxon>Archaeoglobus</taxon>
    </lineage>
</organism>
<keyword evidence="1" id="KW-0472">Membrane</keyword>
<name>A0A7C3VE59_ARCFL</name>
<keyword evidence="1" id="KW-0812">Transmembrane</keyword>
<dbReference type="Gene3D" id="3.40.30.10">
    <property type="entry name" value="Glutaredoxin"/>
    <property type="match status" value="1"/>
</dbReference>
<gene>
    <name evidence="2" type="ORF">ENN70_03520</name>
    <name evidence="4" type="ORF">ENR21_02850</name>
    <name evidence="3" type="ORF">ENW66_09095</name>
</gene>
<dbReference type="EMBL" id="DSCQ01000040">
    <property type="protein sequence ID" value="HET21164.1"/>
    <property type="molecule type" value="Genomic_DNA"/>
</dbReference>
<comment type="caution">
    <text evidence="4">The sequence shown here is derived from an EMBL/GenBank/DDBJ whole genome shotgun (WGS) entry which is preliminary data.</text>
</comment>
<dbReference type="CDD" id="cd02947">
    <property type="entry name" value="TRX_family"/>
    <property type="match status" value="1"/>
</dbReference>
<evidence type="ECO:0000313" key="4">
    <source>
        <dbReference type="EMBL" id="HGF87364.1"/>
    </source>
</evidence>
<dbReference type="SUPFAM" id="SSF52833">
    <property type="entry name" value="Thioredoxin-like"/>
    <property type="match status" value="1"/>
</dbReference>
<sequence>MVSKAVFYTAAVISGVILAVAGNALYQNIEFENARIYFFYSDSCPKCLEVKPYVEKFAERHNLTWCNVANMDSDCSRIAKELGIRYVPSLVVVDREIRVFVGSGDVMRVVGGSK</sequence>
<dbReference type="InterPro" id="IPR036249">
    <property type="entry name" value="Thioredoxin-like_sf"/>
</dbReference>
<feature type="transmembrane region" description="Helical" evidence="1">
    <location>
        <begin position="6"/>
        <end position="26"/>
    </location>
</feature>
<dbReference type="EMBL" id="DSQD01000085">
    <property type="protein sequence ID" value="HGF87364.1"/>
    <property type="molecule type" value="Genomic_DNA"/>
</dbReference>
<reference evidence="4" key="1">
    <citation type="journal article" date="2020" name="mSystems">
        <title>Genome- and Community-Level Interaction Insights into Carbon Utilization and Element Cycling Functions of Hydrothermarchaeota in Hydrothermal Sediment.</title>
        <authorList>
            <person name="Zhou Z."/>
            <person name="Liu Y."/>
            <person name="Xu W."/>
            <person name="Pan J."/>
            <person name="Luo Z.H."/>
            <person name="Li M."/>
        </authorList>
    </citation>
    <scope>NUCLEOTIDE SEQUENCE [LARGE SCALE GENOMIC DNA]</scope>
    <source>
        <strain evidence="2">SpSt-12</strain>
        <strain evidence="4">SpSt-38</strain>
        <strain evidence="3">SpSt-87</strain>
    </source>
</reference>